<sequence>MVAMFSKEEDGTEHGMVSAGETTAQTVIGPTVKVEGVFESEDNILIEGHVTGTIRTTKNLTVGKDASIEADVSAENMHIAGEVKGNIVATHIIELTSTARIIGDIETDIISIETGAMVQGRCVSGTKPAATVSQVVAEEKVD</sequence>
<evidence type="ECO:0008006" key="5">
    <source>
        <dbReference type="Google" id="ProtNLM"/>
    </source>
</evidence>
<organism evidence="3 4">
    <name type="scientific">Candidatus Kerfeldbacteria bacterium CG15_BIG_FIL_POST_REV_8_21_14_020_45_12</name>
    <dbReference type="NCBI Taxonomy" id="2014247"/>
    <lineage>
        <taxon>Bacteria</taxon>
        <taxon>Candidatus Kerfeldiibacteriota</taxon>
    </lineage>
</organism>
<dbReference type="PANTHER" id="PTHR35024">
    <property type="entry name" value="HYPOTHETICAL CYTOSOLIC PROTEIN"/>
    <property type="match status" value="1"/>
</dbReference>
<evidence type="ECO:0000256" key="1">
    <source>
        <dbReference type="ARBA" id="ARBA00044755"/>
    </source>
</evidence>
<proteinExistence type="inferred from homology"/>
<evidence type="ECO:0000313" key="4">
    <source>
        <dbReference type="Proteomes" id="UP000230292"/>
    </source>
</evidence>
<dbReference type="EMBL" id="PFGC01000050">
    <property type="protein sequence ID" value="PIW36503.1"/>
    <property type="molecule type" value="Genomic_DNA"/>
</dbReference>
<evidence type="ECO:0000313" key="3">
    <source>
        <dbReference type="EMBL" id="PIW36503.1"/>
    </source>
</evidence>
<evidence type="ECO:0000256" key="2">
    <source>
        <dbReference type="SAM" id="MobiDB-lite"/>
    </source>
</evidence>
<dbReference type="Pfam" id="PF04519">
    <property type="entry name" value="Bactofilin"/>
    <property type="match status" value="1"/>
</dbReference>
<protein>
    <recommendedName>
        <fullName evidence="5">Cell shape determination protein CcmA</fullName>
    </recommendedName>
</protein>
<dbReference type="Proteomes" id="UP000230292">
    <property type="component" value="Unassembled WGS sequence"/>
</dbReference>
<reference evidence="3 4" key="1">
    <citation type="submission" date="2017-09" db="EMBL/GenBank/DDBJ databases">
        <title>Depth-based differentiation of microbial function through sediment-hosted aquifers and enrichment of novel symbionts in the deep terrestrial subsurface.</title>
        <authorList>
            <person name="Probst A.J."/>
            <person name="Ladd B."/>
            <person name="Jarett J.K."/>
            <person name="Geller-Mcgrath D.E."/>
            <person name="Sieber C.M."/>
            <person name="Emerson J.B."/>
            <person name="Anantharaman K."/>
            <person name="Thomas B.C."/>
            <person name="Malmstrom R."/>
            <person name="Stieglmeier M."/>
            <person name="Klingl A."/>
            <person name="Woyke T."/>
            <person name="Ryan C.M."/>
            <person name="Banfield J.F."/>
        </authorList>
    </citation>
    <scope>NUCLEOTIDE SEQUENCE [LARGE SCALE GENOMIC DNA]</scope>
    <source>
        <strain evidence="3">CG15_BIG_FIL_POST_REV_8_21_14_020_45_12</strain>
    </source>
</reference>
<comment type="similarity">
    <text evidence="1">Belongs to the bactofilin family.</text>
</comment>
<gene>
    <name evidence="3" type="ORF">COW24_04810</name>
</gene>
<feature type="region of interest" description="Disordered" evidence="2">
    <location>
        <begin position="1"/>
        <end position="21"/>
    </location>
</feature>
<comment type="caution">
    <text evidence="3">The sequence shown here is derived from an EMBL/GenBank/DDBJ whole genome shotgun (WGS) entry which is preliminary data.</text>
</comment>
<accession>A0A2M7H2P9</accession>
<dbReference type="PANTHER" id="PTHR35024:SF4">
    <property type="entry name" value="POLYMER-FORMING CYTOSKELETAL PROTEIN"/>
    <property type="match status" value="1"/>
</dbReference>
<dbReference type="InterPro" id="IPR007607">
    <property type="entry name" value="BacA/B"/>
</dbReference>
<name>A0A2M7H2P9_9BACT</name>
<dbReference type="AlphaFoldDB" id="A0A2M7H2P9"/>
<feature type="compositionally biased region" description="Basic and acidic residues" evidence="2">
    <location>
        <begin position="1"/>
        <end position="13"/>
    </location>
</feature>